<reference evidence="3" key="1">
    <citation type="journal article" date="2010" name="Science">
        <title>Plasticity of animal genome architecture unmasked by rapid evolution of a pelagic tunicate.</title>
        <authorList>
            <person name="Denoeud F."/>
            <person name="Henriet S."/>
            <person name="Mungpakdee S."/>
            <person name="Aury J.M."/>
            <person name="Da Silva C."/>
            <person name="Brinkmann H."/>
            <person name="Mikhaleva J."/>
            <person name="Olsen L.C."/>
            <person name="Jubin C."/>
            <person name="Canestro C."/>
            <person name="Bouquet J.M."/>
            <person name="Danks G."/>
            <person name="Poulain J."/>
            <person name="Campsteijn C."/>
            <person name="Adamski M."/>
            <person name="Cross I."/>
            <person name="Yadetie F."/>
            <person name="Muffato M."/>
            <person name="Louis A."/>
            <person name="Butcher S."/>
            <person name="Tsagkogeorga G."/>
            <person name="Konrad A."/>
            <person name="Singh S."/>
            <person name="Jensen M.F."/>
            <person name="Cong E.H."/>
            <person name="Eikeseth-Otteraa H."/>
            <person name="Noel B."/>
            <person name="Anthouard V."/>
            <person name="Porcel B.M."/>
            <person name="Kachouri-Lafond R."/>
            <person name="Nishino A."/>
            <person name="Ugolini M."/>
            <person name="Chourrout P."/>
            <person name="Nishida H."/>
            <person name="Aasland R."/>
            <person name="Huzurbazar S."/>
            <person name="Westhof E."/>
            <person name="Delsuc F."/>
            <person name="Lehrach H."/>
            <person name="Reinhardt R."/>
            <person name="Weissenbach J."/>
            <person name="Roy S.W."/>
            <person name="Artiguenave F."/>
            <person name="Postlethwait J.H."/>
            <person name="Manak J.R."/>
            <person name="Thompson E.M."/>
            <person name="Jaillon O."/>
            <person name="Du Pasquier L."/>
            <person name="Boudinot P."/>
            <person name="Liberles D.A."/>
            <person name="Volff J.N."/>
            <person name="Philippe H."/>
            <person name="Lenhard B."/>
            <person name="Roest Crollius H."/>
            <person name="Wincker P."/>
            <person name="Chourrout D."/>
        </authorList>
    </citation>
    <scope>NUCLEOTIDE SEQUENCE [LARGE SCALE GENOMIC DNA]</scope>
</reference>
<dbReference type="Gene3D" id="3.40.50.720">
    <property type="entry name" value="NAD(P)-binding Rossmann-like Domain"/>
    <property type="match status" value="1"/>
</dbReference>
<keyword evidence="2" id="KW-0560">Oxidoreductase</keyword>
<dbReference type="InterPro" id="IPR002347">
    <property type="entry name" value="SDR_fam"/>
</dbReference>
<dbReference type="InterPro" id="IPR036291">
    <property type="entry name" value="NAD(P)-bd_dom_sf"/>
</dbReference>
<proteinExistence type="inferred from homology"/>
<dbReference type="PRINTS" id="PR00081">
    <property type="entry name" value="GDHRDH"/>
</dbReference>
<dbReference type="PANTHER" id="PTHR24320">
    <property type="entry name" value="RETINOL DEHYDROGENASE"/>
    <property type="match status" value="1"/>
</dbReference>
<dbReference type="SUPFAM" id="SSF51735">
    <property type="entry name" value="NAD(P)-binding Rossmann-fold domains"/>
    <property type="match status" value="1"/>
</dbReference>
<organism evidence="3">
    <name type="scientific">Oikopleura dioica</name>
    <name type="common">Tunicate</name>
    <dbReference type="NCBI Taxonomy" id="34765"/>
    <lineage>
        <taxon>Eukaryota</taxon>
        <taxon>Metazoa</taxon>
        <taxon>Chordata</taxon>
        <taxon>Tunicata</taxon>
        <taxon>Appendicularia</taxon>
        <taxon>Copelata</taxon>
        <taxon>Oikopleuridae</taxon>
        <taxon>Oikopleura</taxon>
    </lineage>
</organism>
<evidence type="ECO:0000256" key="1">
    <source>
        <dbReference type="ARBA" id="ARBA00006484"/>
    </source>
</evidence>
<sequence length="148" mass="16436">MSCCTSYYDQNRENRLDGKTVAITGATDGIGLATAIECAQRGAHLIFLSRNQEKMISTKQLIEKIVNDVEIDMFRLDLADLNSVKSAADYLIKNGFKINILVLNAGLAYYSPELLYGINSEQEPARVVSSVLKKSKNRERERVASSKS</sequence>
<dbReference type="AlphaFoldDB" id="E4YE35"/>
<protein>
    <submittedName>
        <fullName evidence="3">Uncharacterized protein</fullName>
    </submittedName>
</protein>
<gene>
    <name evidence="3" type="ORF">GSOID_T00021733001</name>
</gene>
<dbReference type="EMBL" id="FN654447">
    <property type="protein sequence ID" value="CBY33785.1"/>
    <property type="molecule type" value="Genomic_DNA"/>
</dbReference>
<dbReference type="GO" id="GO:0016491">
    <property type="term" value="F:oxidoreductase activity"/>
    <property type="evidence" value="ECO:0007669"/>
    <property type="project" value="UniProtKB-KW"/>
</dbReference>
<dbReference type="Proteomes" id="UP000011014">
    <property type="component" value="Unassembled WGS sequence"/>
</dbReference>
<evidence type="ECO:0000313" key="3">
    <source>
        <dbReference type="EMBL" id="CBY33785.1"/>
    </source>
</evidence>
<accession>E4YE35</accession>
<comment type="similarity">
    <text evidence="1">Belongs to the short-chain dehydrogenases/reductases (SDR) family.</text>
</comment>
<dbReference type="Pfam" id="PF00106">
    <property type="entry name" value="adh_short"/>
    <property type="match status" value="1"/>
</dbReference>
<evidence type="ECO:0000256" key="2">
    <source>
        <dbReference type="ARBA" id="ARBA00023002"/>
    </source>
</evidence>
<dbReference type="PANTHER" id="PTHR24320:SF148">
    <property type="entry name" value="NAD(P)-BINDING ROSSMANN-FOLD SUPERFAMILY PROTEIN"/>
    <property type="match status" value="1"/>
</dbReference>
<name>E4YE35_OIKDI</name>